<dbReference type="Pfam" id="PF10025">
    <property type="entry name" value="DUF2267"/>
    <property type="match status" value="1"/>
</dbReference>
<comment type="caution">
    <text evidence="1">The sequence shown here is derived from an EMBL/GenBank/DDBJ whole genome shotgun (WGS) entry which is preliminary data.</text>
</comment>
<sequence length="137" mass="15246">MNYDEFTGQVQSRARLASTDEAIRAIRATLETLGERLFGNEADDLASQLPTELKPYLLQAESKESFDLNEFFRRVCQKEDGGIELPDAVYHARAVVSVLCDAVSPGELNDILAQLPSDYDDLFEAGSEGTMQRQKGR</sequence>
<protein>
    <recommendedName>
        <fullName evidence="3">DUF2267 domain-containing protein</fullName>
    </recommendedName>
</protein>
<evidence type="ECO:0000313" key="2">
    <source>
        <dbReference type="Proteomes" id="UP000319783"/>
    </source>
</evidence>
<dbReference type="InterPro" id="IPR038282">
    <property type="entry name" value="DUF2267_sf"/>
</dbReference>
<dbReference type="AlphaFoldDB" id="A0A533Q884"/>
<dbReference type="EMBL" id="SULG01000074">
    <property type="protein sequence ID" value="TLD40872.1"/>
    <property type="molecule type" value="Genomic_DNA"/>
</dbReference>
<reference evidence="1 2" key="1">
    <citation type="submission" date="2019-04" db="EMBL/GenBank/DDBJ databases">
        <title>Genome of a novel bacterium Candidatus Jettenia ecosi reconstructed from metagenome of an anammox bioreactor.</title>
        <authorList>
            <person name="Mardanov A.V."/>
            <person name="Beletsky A.V."/>
            <person name="Ravin N.V."/>
            <person name="Botchkova E.A."/>
            <person name="Litti Y.V."/>
            <person name="Nozhevnikova A.N."/>
        </authorList>
    </citation>
    <scope>NUCLEOTIDE SEQUENCE [LARGE SCALE GENOMIC DNA]</scope>
    <source>
        <strain evidence="1">J2</strain>
    </source>
</reference>
<dbReference type="Gene3D" id="1.10.490.110">
    <property type="entry name" value="Uncharacterized conserved protein DUF2267"/>
    <property type="match status" value="1"/>
</dbReference>
<accession>A0A533Q884</accession>
<dbReference type="InterPro" id="IPR018727">
    <property type="entry name" value="DUF2267"/>
</dbReference>
<evidence type="ECO:0008006" key="3">
    <source>
        <dbReference type="Google" id="ProtNLM"/>
    </source>
</evidence>
<name>A0A533Q884_9BACT</name>
<evidence type="ECO:0000313" key="1">
    <source>
        <dbReference type="EMBL" id="TLD40872.1"/>
    </source>
</evidence>
<gene>
    <name evidence="1" type="ORF">JETT_2864</name>
</gene>
<dbReference type="Proteomes" id="UP000319783">
    <property type="component" value="Unassembled WGS sequence"/>
</dbReference>
<organism evidence="1 2">
    <name type="scientific">Candidatus Jettenia ecosi</name>
    <dbReference type="NCBI Taxonomy" id="2494326"/>
    <lineage>
        <taxon>Bacteria</taxon>
        <taxon>Pseudomonadati</taxon>
        <taxon>Planctomycetota</taxon>
        <taxon>Candidatus Brocadiia</taxon>
        <taxon>Candidatus Brocadiales</taxon>
        <taxon>Candidatus Brocadiaceae</taxon>
        <taxon>Candidatus Jettenia</taxon>
    </lineage>
</organism>
<proteinExistence type="predicted"/>